<dbReference type="OrthoDB" id="9812729at2"/>
<evidence type="ECO:0000259" key="1">
    <source>
        <dbReference type="Pfam" id="PF01882"/>
    </source>
</evidence>
<dbReference type="KEGG" id="gsn:YC6258_03392"/>
<protein>
    <submittedName>
        <fullName evidence="2">Putative conserved protein (Some members containing a von Willebrand factor type A (VWA) domain)</fullName>
    </submittedName>
</protein>
<name>A0A0C5VPS1_9GAMM</name>
<gene>
    <name evidence="2" type="ORF">YC6258_03392</name>
</gene>
<evidence type="ECO:0000313" key="2">
    <source>
        <dbReference type="EMBL" id="AJQ95428.1"/>
    </source>
</evidence>
<sequence>MTVTDASPTHIIARELHAWSALAKHQAALSRQRRPHHMMGHRISTHRGRGLEFAEVRAYQPGDDIRSIDWRVTARKGKTHTRLYHEEREQPVSIVCDLRSSMAFGSQVRFKSVLAAHIAALCGWLACYSGNRVGFVLLTNQGIHSQKPMMRERAVDFLIQSLERADPTRMTNDNDTVAGMDELVRQLSLSTRPGYRILLISDFPDWQALAPLSGLKANRDIAVLHCHDQLDEQLPPAGEYVITNGRQKAVIHSGNRQQRQRYQQLYAERIAHLKTISGYQHYFSFPTHISRENLLQYVGEIMA</sequence>
<dbReference type="PANTHER" id="PTHR33608:SF12">
    <property type="entry name" value="DUF58 DOMAIN-CONTAINING PROTEIN"/>
    <property type="match status" value="1"/>
</dbReference>
<dbReference type="AlphaFoldDB" id="A0A0C5VPS1"/>
<organism evidence="2 3">
    <name type="scientific">Gynuella sunshinyii YC6258</name>
    <dbReference type="NCBI Taxonomy" id="1445510"/>
    <lineage>
        <taxon>Bacteria</taxon>
        <taxon>Pseudomonadati</taxon>
        <taxon>Pseudomonadota</taxon>
        <taxon>Gammaproteobacteria</taxon>
        <taxon>Oceanospirillales</taxon>
        <taxon>Saccharospirillaceae</taxon>
        <taxon>Gynuella</taxon>
    </lineage>
</organism>
<dbReference type="RefSeq" id="WP_052830311.1">
    <property type="nucleotide sequence ID" value="NZ_CP007142.1"/>
</dbReference>
<dbReference type="EMBL" id="CP007142">
    <property type="protein sequence ID" value="AJQ95428.1"/>
    <property type="molecule type" value="Genomic_DNA"/>
</dbReference>
<dbReference type="STRING" id="1445510.YC6258_03392"/>
<evidence type="ECO:0000313" key="3">
    <source>
        <dbReference type="Proteomes" id="UP000032266"/>
    </source>
</evidence>
<dbReference type="HOGENOM" id="CLU_054927_1_0_6"/>
<feature type="domain" description="DUF58" evidence="1">
    <location>
        <begin position="55"/>
        <end position="268"/>
    </location>
</feature>
<dbReference type="PANTHER" id="PTHR33608">
    <property type="entry name" value="BLL2464 PROTEIN"/>
    <property type="match status" value="1"/>
</dbReference>
<reference evidence="2 3" key="1">
    <citation type="submission" date="2014-01" db="EMBL/GenBank/DDBJ databases">
        <title>Full genme sequencing of cellulolytic bacterium Gynuella sunshinyii YC6258T gen. nov., sp. nov.</title>
        <authorList>
            <person name="Khan H."/>
            <person name="Chung E.J."/>
            <person name="Chung Y.R."/>
        </authorList>
    </citation>
    <scope>NUCLEOTIDE SEQUENCE [LARGE SCALE GENOMIC DNA]</scope>
    <source>
        <strain evidence="2 3">YC6258</strain>
    </source>
</reference>
<dbReference type="PATRIC" id="fig|1445510.3.peg.3354"/>
<keyword evidence="3" id="KW-1185">Reference proteome</keyword>
<accession>A0A0C5VPS1</accession>
<dbReference type="InterPro" id="IPR002881">
    <property type="entry name" value="DUF58"/>
</dbReference>
<proteinExistence type="predicted"/>
<dbReference type="Pfam" id="PF01882">
    <property type="entry name" value="DUF58"/>
    <property type="match status" value="1"/>
</dbReference>
<dbReference type="Proteomes" id="UP000032266">
    <property type="component" value="Chromosome"/>
</dbReference>